<evidence type="ECO:0000313" key="9">
    <source>
        <dbReference type="EMBL" id="MPA32089.1"/>
    </source>
</evidence>
<dbReference type="GO" id="GO:0005634">
    <property type="term" value="C:nucleus"/>
    <property type="evidence" value="ECO:0007669"/>
    <property type="project" value="UniProtKB-SubCell"/>
</dbReference>
<reference evidence="9" key="1">
    <citation type="submission" date="2019-08" db="EMBL/GenBank/DDBJ databases">
        <title>Reference gene set and small RNA set construction with multiple tissues from Davidia involucrata Baill.</title>
        <authorList>
            <person name="Yang H."/>
            <person name="Zhou C."/>
            <person name="Li G."/>
            <person name="Wang J."/>
            <person name="Gao P."/>
            <person name="Wang M."/>
            <person name="Wang R."/>
            <person name="Zhao Y."/>
        </authorList>
    </citation>
    <scope>NUCLEOTIDE SEQUENCE</scope>
    <source>
        <tissue evidence="9">Mixed with DoveR01_LX</tissue>
    </source>
</reference>
<comment type="subcellular location">
    <subcellularLocation>
        <location evidence="1">Nucleus</location>
    </subcellularLocation>
</comment>
<feature type="region of interest" description="Disordered" evidence="7">
    <location>
        <begin position="55"/>
        <end position="102"/>
    </location>
</feature>
<dbReference type="GO" id="GO:0003677">
    <property type="term" value="F:DNA binding"/>
    <property type="evidence" value="ECO:0007669"/>
    <property type="project" value="UniProtKB-KW"/>
</dbReference>
<dbReference type="PANTHER" id="PTHR31391:SF135">
    <property type="entry name" value="B3 DOMAIN-CONTAINING PROTEIN OS01G0234100-LIKE ISOFORM X1"/>
    <property type="match status" value="1"/>
</dbReference>
<keyword evidence="5" id="KW-0539">Nucleus</keyword>
<dbReference type="PANTHER" id="PTHR31391">
    <property type="entry name" value="B3 DOMAIN-CONTAINING PROTEIN OS11G0197600-RELATED"/>
    <property type="match status" value="1"/>
</dbReference>
<keyword evidence="2" id="KW-0805">Transcription regulation</keyword>
<dbReference type="Gene3D" id="2.40.330.10">
    <property type="entry name" value="DNA-binding pseudobarrel domain"/>
    <property type="match status" value="1"/>
</dbReference>
<sequence>MRIRGVKQIEGLDHDDDDQDHEVIKKELVEEFEQGYERPTSDDSLMSIEDNLTLAQLSNTPQTPSRSIPSLSSMGTRKKPKETTDNLSQVKKKKPSRSRSKHVLSDHAEKCVSCKQHKAVTNGLNSPGEVKSSAMIRAEEVRSSLGPEFPSFVKLLVRSHVASCFWMGLPVPFCKLHLPRNDATVIVEDETGEQFEVKFIAEKTGLSAGWRKFAVGHKLLEGDVLIFQLVEPNKLKVYVIRANDLAEVDGALSLLNLDAHTKQNDAENTKTGAIALKKRKRPKSLPLAVVQKKNKKTGLSRSVPKLVQPVEQSENDSEVIGSEVVLGSKFSGSAVRFRDIRSFEEFNILVNELCMDSELPEHIRIEYYELCCSKNAFLHARLLQGLNCTLVAGIISETVNIADAMRACKVTTSRDEFAIWEKSLKSFELLGMNVGFLRARLRRLQTLAFDSEGALDTKRYMEAKTERVRAKGEIRNLEAKLVELKEASEKFDADIETLKSKAESYELTFQEEVDAPW</sequence>
<keyword evidence="4" id="KW-0804">Transcription</keyword>
<evidence type="ECO:0000256" key="1">
    <source>
        <dbReference type="ARBA" id="ARBA00004123"/>
    </source>
</evidence>
<feature type="coiled-coil region" evidence="6">
    <location>
        <begin position="460"/>
        <end position="501"/>
    </location>
</feature>
<dbReference type="AlphaFoldDB" id="A0A5B6YKD2"/>
<keyword evidence="6" id="KW-0175">Coiled coil</keyword>
<evidence type="ECO:0000256" key="7">
    <source>
        <dbReference type="SAM" id="MobiDB-lite"/>
    </source>
</evidence>
<gene>
    <name evidence="9" type="ORF">Din_001530</name>
</gene>
<dbReference type="SUPFAM" id="SSF101936">
    <property type="entry name" value="DNA-binding pseudobarrel domain"/>
    <property type="match status" value="1"/>
</dbReference>
<feature type="compositionally biased region" description="Basic residues" evidence="7">
    <location>
        <begin position="90"/>
        <end position="102"/>
    </location>
</feature>
<keyword evidence="3" id="KW-0238">DNA-binding</keyword>
<feature type="region of interest" description="Disordered" evidence="7">
    <location>
        <begin position="1"/>
        <end position="21"/>
    </location>
</feature>
<organism evidence="9">
    <name type="scientific">Davidia involucrata</name>
    <name type="common">Dove tree</name>
    <dbReference type="NCBI Taxonomy" id="16924"/>
    <lineage>
        <taxon>Eukaryota</taxon>
        <taxon>Viridiplantae</taxon>
        <taxon>Streptophyta</taxon>
        <taxon>Embryophyta</taxon>
        <taxon>Tracheophyta</taxon>
        <taxon>Spermatophyta</taxon>
        <taxon>Magnoliopsida</taxon>
        <taxon>eudicotyledons</taxon>
        <taxon>Gunneridae</taxon>
        <taxon>Pentapetalae</taxon>
        <taxon>asterids</taxon>
        <taxon>Cornales</taxon>
        <taxon>Nyssaceae</taxon>
        <taxon>Davidia</taxon>
    </lineage>
</organism>
<dbReference type="PROSITE" id="PS50863">
    <property type="entry name" value="B3"/>
    <property type="match status" value="1"/>
</dbReference>
<proteinExistence type="predicted"/>
<feature type="domain" description="TF-B3" evidence="8">
    <location>
        <begin position="152"/>
        <end position="243"/>
    </location>
</feature>
<dbReference type="InterPro" id="IPR015300">
    <property type="entry name" value="DNA-bd_pseudobarrel_sf"/>
</dbReference>
<evidence type="ECO:0000256" key="6">
    <source>
        <dbReference type="SAM" id="Coils"/>
    </source>
</evidence>
<dbReference type="SMART" id="SM01019">
    <property type="entry name" value="B3"/>
    <property type="match status" value="1"/>
</dbReference>
<name>A0A5B6YKD2_DAVIN</name>
<dbReference type="EMBL" id="GHES01001530">
    <property type="protein sequence ID" value="MPA32089.1"/>
    <property type="molecule type" value="Transcribed_RNA"/>
</dbReference>
<dbReference type="Pfam" id="PF02362">
    <property type="entry name" value="B3"/>
    <property type="match status" value="1"/>
</dbReference>
<evidence type="ECO:0000256" key="4">
    <source>
        <dbReference type="ARBA" id="ARBA00023163"/>
    </source>
</evidence>
<evidence type="ECO:0000259" key="8">
    <source>
        <dbReference type="PROSITE" id="PS50863"/>
    </source>
</evidence>
<protein>
    <recommendedName>
        <fullName evidence="8">TF-B3 domain-containing protein</fullName>
    </recommendedName>
</protein>
<dbReference type="InterPro" id="IPR003340">
    <property type="entry name" value="B3_DNA-bd"/>
</dbReference>
<evidence type="ECO:0000256" key="3">
    <source>
        <dbReference type="ARBA" id="ARBA00023125"/>
    </source>
</evidence>
<dbReference type="CDD" id="cd10017">
    <property type="entry name" value="B3_DNA"/>
    <property type="match status" value="1"/>
</dbReference>
<accession>A0A5B6YKD2</accession>
<evidence type="ECO:0000256" key="2">
    <source>
        <dbReference type="ARBA" id="ARBA00023015"/>
    </source>
</evidence>
<evidence type="ECO:0000256" key="5">
    <source>
        <dbReference type="ARBA" id="ARBA00023242"/>
    </source>
</evidence>
<dbReference type="InterPro" id="IPR044837">
    <property type="entry name" value="REM16-like"/>
</dbReference>
<feature type="compositionally biased region" description="Polar residues" evidence="7">
    <location>
        <begin position="55"/>
        <end position="75"/>
    </location>
</feature>